<dbReference type="PROSITE" id="PS51009">
    <property type="entry name" value="CYTCII"/>
    <property type="match status" value="1"/>
</dbReference>
<dbReference type="GO" id="GO:0009055">
    <property type="term" value="F:electron transfer activity"/>
    <property type="evidence" value="ECO:0007669"/>
    <property type="project" value="InterPro"/>
</dbReference>
<proteinExistence type="predicted"/>
<dbReference type="InterPro" id="IPR010980">
    <property type="entry name" value="Cyt_c/b562"/>
</dbReference>
<dbReference type="PIRSF" id="PIRSF000027">
    <property type="entry name" value="Cytc_c_prime"/>
    <property type="match status" value="1"/>
</dbReference>
<dbReference type="GO" id="GO:0042597">
    <property type="term" value="C:periplasmic space"/>
    <property type="evidence" value="ECO:0007669"/>
    <property type="project" value="InterPro"/>
</dbReference>
<evidence type="ECO:0000256" key="2">
    <source>
        <dbReference type="ARBA" id="ARBA00022617"/>
    </source>
</evidence>
<dbReference type="GO" id="GO:0022900">
    <property type="term" value="P:electron transport chain"/>
    <property type="evidence" value="ECO:0007669"/>
    <property type="project" value="InterPro"/>
</dbReference>
<dbReference type="RefSeq" id="WP_074257969.1">
    <property type="nucleotide sequence ID" value="NZ_FSRL01000002.1"/>
</dbReference>
<evidence type="ECO:0000313" key="9">
    <source>
        <dbReference type="Proteomes" id="UP000184932"/>
    </source>
</evidence>
<keyword evidence="1" id="KW-0813">Transport</keyword>
<dbReference type="EMBL" id="FSRL01000002">
    <property type="protein sequence ID" value="SIO30798.1"/>
    <property type="molecule type" value="Genomic_DNA"/>
</dbReference>
<dbReference type="SUPFAM" id="SSF47175">
    <property type="entry name" value="Cytochromes"/>
    <property type="match status" value="1"/>
</dbReference>
<reference evidence="9" key="1">
    <citation type="submission" date="2016-11" db="EMBL/GenBank/DDBJ databases">
        <authorList>
            <person name="Varghese N."/>
            <person name="Submissions S."/>
        </authorList>
    </citation>
    <scope>NUCLEOTIDE SEQUENCE [LARGE SCALE GENOMIC DNA]</scope>
    <source>
        <strain evidence="9">DSM 29440</strain>
    </source>
</reference>
<dbReference type="Gene3D" id="1.20.120.10">
    <property type="entry name" value="Cytochrome c/b562"/>
    <property type="match status" value="1"/>
</dbReference>
<dbReference type="InterPro" id="IPR002321">
    <property type="entry name" value="Cyt_c_II"/>
</dbReference>
<dbReference type="Proteomes" id="UP000184932">
    <property type="component" value="Unassembled WGS sequence"/>
</dbReference>
<keyword evidence="9" id="KW-1185">Reference proteome</keyword>
<name>A0A1N6IFJ7_9RHOB</name>
<sequence>MQTYKIAIALIAIGTTALAHGGVKNKDVLARMEGMTALADQVKVIGRMMKGEAAFDAAAANAALQAISDEAESIPALFETEAQDPKSETLPLVWEEFDDFEQQALGLERSTAELSGSISAPADLRPAMKAVSAACSGCHEVYRE</sequence>
<evidence type="ECO:0000256" key="5">
    <source>
        <dbReference type="ARBA" id="ARBA00023004"/>
    </source>
</evidence>
<organism evidence="8 9">
    <name type="scientific">Vannielia litorea</name>
    <dbReference type="NCBI Taxonomy" id="1217970"/>
    <lineage>
        <taxon>Bacteria</taxon>
        <taxon>Pseudomonadati</taxon>
        <taxon>Pseudomonadota</taxon>
        <taxon>Alphaproteobacteria</taxon>
        <taxon>Rhodobacterales</taxon>
        <taxon>Paracoccaceae</taxon>
        <taxon>Vannielia</taxon>
    </lineage>
</organism>
<dbReference type="AlphaFoldDB" id="A0A1N6IFJ7"/>
<dbReference type="GO" id="GO:0005506">
    <property type="term" value="F:iron ion binding"/>
    <property type="evidence" value="ECO:0007669"/>
    <property type="project" value="InterPro"/>
</dbReference>
<keyword evidence="4" id="KW-0249">Electron transport</keyword>
<dbReference type="Pfam" id="PF01322">
    <property type="entry name" value="Cytochrom_C_2"/>
    <property type="match status" value="1"/>
</dbReference>
<dbReference type="InterPro" id="IPR012127">
    <property type="entry name" value="Cyt_c_prime"/>
</dbReference>
<feature type="binding site" description="covalent" evidence="7">
    <location>
        <position position="138"/>
    </location>
    <ligand>
        <name>heme c</name>
        <dbReference type="ChEBI" id="CHEBI:61717"/>
    </ligand>
</feature>
<evidence type="ECO:0000256" key="7">
    <source>
        <dbReference type="PIRSR" id="PIRSR000027-2"/>
    </source>
</evidence>
<comment type="PTM">
    <text evidence="7">Binds 1 heme group per subunit.</text>
</comment>
<evidence type="ECO:0000256" key="6">
    <source>
        <dbReference type="PIRSR" id="PIRSR000027-1"/>
    </source>
</evidence>
<feature type="binding site" description="covalent" evidence="7">
    <location>
        <position position="135"/>
    </location>
    <ligand>
        <name>heme c</name>
        <dbReference type="ChEBI" id="CHEBI:61717"/>
    </ligand>
</feature>
<dbReference type="GO" id="GO:0020037">
    <property type="term" value="F:heme binding"/>
    <property type="evidence" value="ECO:0007669"/>
    <property type="project" value="InterPro"/>
</dbReference>
<evidence type="ECO:0000256" key="1">
    <source>
        <dbReference type="ARBA" id="ARBA00022448"/>
    </source>
</evidence>
<protein>
    <submittedName>
        <fullName evidence="8">Cytochrome c556</fullName>
    </submittedName>
</protein>
<keyword evidence="5 6" id="KW-0408">Iron</keyword>
<keyword evidence="2 7" id="KW-0349">Heme</keyword>
<dbReference type="OrthoDB" id="8115790at2"/>
<evidence type="ECO:0000313" key="8">
    <source>
        <dbReference type="EMBL" id="SIO30798.1"/>
    </source>
</evidence>
<feature type="binding site" description="axial binding residue" evidence="6">
    <location>
        <position position="139"/>
    </location>
    <ligand>
        <name>heme c</name>
        <dbReference type="ChEBI" id="CHEBI:61717"/>
    </ligand>
    <ligandPart>
        <name>Fe</name>
        <dbReference type="ChEBI" id="CHEBI:18248"/>
    </ligandPart>
</feature>
<evidence type="ECO:0000256" key="4">
    <source>
        <dbReference type="ARBA" id="ARBA00022982"/>
    </source>
</evidence>
<accession>A0A1N6IFJ7</accession>
<gene>
    <name evidence="8" type="ORF">SAMN05444002_3817</name>
</gene>
<evidence type="ECO:0000256" key="3">
    <source>
        <dbReference type="ARBA" id="ARBA00022723"/>
    </source>
</evidence>
<dbReference type="STRING" id="1217970.SAMN05444002_3817"/>
<keyword evidence="3 6" id="KW-0479">Metal-binding</keyword>